<dbReference type="SUPFAM" id="SSF53850">
    <property type="entry name" value="Periplasmic binding protein-like II"/>
    <property type="match status" value="1"/>
</dbReference>
<evidence type="ECO:0000313" key="3">
    <source>
        <dbReference type="Proteomes" id="UP001209229"/>
    </source>
</evidence>
<dbReference type="Proteomes" id="UP001209229">
    <property type="component" value="Unassembled WGS sequence"/>
</dbReference>
<proteinExistence type="predicted"/>
<evidence type="ECO:0000313" key="2">
    <source>
        <dbReference type="EMBL" id="MCW3785191.1"/>
    </source>
</evidence>
<dbReference type="Pfam" id="PF13343">
    <property type="entry name" value="SBP_bac_6"/>
    <property type="match status" value="1"/>
</dbReference>
<evidence type="ECO:0000256" key="1">
    <source>
        <dbReference type="ARBA" id="ARBA00022729"/>
    </source>
</evidence>
<dbReference type="AlphaFoldDB" id="A0AAE3SDN0"/>
<accession>A0AAE3SDN0</accession>
<name>A0AAE3SDN0_9BACT</name>
<dbReference type="PANTHER" id="PTHR30006">
    <property type="entry name" value="THIAMINE-BINDING PERIPLASMIC PROTEIN-RELATED"/>
    <property type="match status" value="1"/>
</dbReference>
<dbReference type="Gene3D" id="3.40.190.10">
    <property type="entry name" value="Periplasmic binding protein-like II"/>
    <property type="match status" value="2"/>
</dbReference>
<comment type="caution">
    <text evidence="2">The sequence shown here is derived from an EMBL/GenBank/DDBJ whole genome shotgun (WGS) entry which is preliminary data.</text>
</comment>
<dbReference type="InterPro" id="IPR038062">
    <property type="entry name" value="ScdA-like_N_sf"/>
</dbReference>
<reference evidence="2" key="1">
    <citation type="submission" date="2022-10" db="EMBL/GenBank/DDBJ databases">
        <authorList>
            <person name="Yu W.X."/>
        </authorList>
    </citation>
    <scope>NUCLEOTIDE SEQUENCE</scope>
    <source>
        <strain evidence="2">AAT</strain>
    </source>
</reference>
<dbReference type="PANTHER" id="PTHR30006:SF2">
    <property type="entry name" value="ABC TRANSPORTER SUBSTRATE-BINDING PROTEIN"/>
    <property type="match status" value="1"/>
</dbReference>
<protein>
    <submittedName>
        <fullName evidence="2">ABC transporter substrate-binding protein</fullName>
    </submittedName>
</protein>
<sequence length="395" mass="46398">MITGNENLLQISELNKEYISVFEQHGLGNYFKPENLSKTGRFIRLNTLLTSNNINSEHFINKLNQSLSEKQEVKENDNETLHFSAMLPCGLRNPFKELTESYFEENKALFKDLNYMMEGNVNHELSYYPLLDSITDENELPDVIMASDINNFFHRPFIHRFIENDVFEAVEPFIPNHYLQKEGFADPNKHYTMYTANMLVMVVDKNKLGDRKMPKKWDDILQPEFENSIIMRGENDFFCNAVMLPFYKDHGFEAIKILANNIKSGMHPAEMVKLAGKEDDKGTAIYIMPYFFSKRIKDKNVEVVWPEDGAIASPVFLLVKKDKKEQHKELLNFLFSKKLAELLKQRHFPVIHPEIDHKDLPETVKWLGWDFLNNHYIGKLKEDIQETFMEVWNKK</sequence>
<keyword evidence="1" id="KW-0732">Signal</keyword>
<dbReference type="SUPFAM" id="SSF140683">
    <property type="entry name" value="SP0561-like"/>
    <property type="match status" value="1"/>
</dbReference>
<dbReference type="EMBL" id="JAPDPJ010000001">
    <property type="protein sequence ID" value="MCW3785191.1"/>
    <property type="molecule type" value="Genomic_DNA"/>
</dbReference>
<dbReference type="RefSeq" id="WP_301188762.1">
    <property type="nucleotide sequence ID" value="NZ_JAPDPJ010000001.1"/>
</dbReference>
<keyword evidence="3" id="KW-1185">Reference proteome</keyword>
<organism evidence="2 3">
    <name type="scientific">Plebeiibacterium sediminum</name>
    <dbReference type="NCBI Taxonomy" id="2992112"/>
    <lineage>
        <taxon>Bacteria</taxon>
        <taxon>Pseudomonadati</taxon>
        <taxon>Bacteroidota</taxon>
        <taxon>Bacteroidia</taxon>
        <taxon>Marinilabiliales</taxon>
        <taxon>Marinilabiliaceae</taxon>
        <taxon>Plebeiibacterium</taxon>
    </lineage>
</organism>
<gene>
    <name evidence="2" type="ORF">OM075_01865</name>
</gene>